<evidence type="ECO:0008006" key="6">
    <source>
        <dbReference type="Google" id="ProtNLM"/>
    </source>
</evidence>
<dbReference type="SUPFAM" id="SSF50998">
    <property type="entry name" value="Quinoprotein alcohol dehydrogenase-like"/>
    <property type="match status" value="1"/>
</dbReference>
<evidence type="ECO:0000313" key="5">
    <source>
        <dbReference type="Proteomes" id="UP000237144"/>
    </source>
</evidence>
<keyword evidence="2" id="KW-0677">Repeat</keyword>
<dbReference type="InterPro" id="IPR015943">
    <property type="entry name" value="WD40/YVTN_repeat-like_dom_sf"/>
</dbReference>
<accession>A0A2S5B021</accession>
<protein>
    <recommendedName>
        <fullName evidence="6">Anaphase-promoting complex subunit 4 WD40 domain-containing protein</fullName>
    </recommendedName>
</protein>
<comment type="caution">
    <text evidence="4">The sequence shown here is derived from an EMBL/GenBank/DDBJ whole genome shotgun (WGS) entry which is preliminary data.</text>
</comment>
<dbReference type="AlphaFoldDB" id="A0A2S5B021"/>
<dbReference type="SMART" id="SM00320">
    <property type="entry name" value="WD40"/>
    <property type="match status" value="3"/>
</dbReference>
<feature type="repeat" description="WD" evidence="3">
    <location>
        <begin position="192"/>
        <end position="229"/>
    </location>
</feature>
<dbReference type="PROSITE" id="PS50082">
    <property type="entry name" value="WD_REPEATS_2"/>
    <property type="match status" value="2"/>
</dbReference>
<evidence type="ECO:0000256" key="2">
    <source>
        <dbReference type="ARBA" id="ARBA00022737"/>
    </source>
</evidence>
<sequence>MAHRMRLPPPLLFPSTTSRPLRLAAQINYDPTNPANPPYVLHSVAHKGGYLFAASDDTVRAFSPTLQPLGQLPVAQRGITSMVKGSGKDSNAVFVTAKDGTVSCWDTRDLTKEAFRLKGKTRAGYLTASQSSDQSCLAVGTELHQYEAMIDIWCATRRPCIGCIHGKLTRGSGEWSLAYRDLRTMQIQHTYTEAHSDDITVVAFHPSPSLPHVLLSGSVDGLVNTYDVRIVDEDDAVQSTAQFGASLASAGWMALPGQEGSSDHKGIFGATTIETVQYWDMEQQEQIVDFGDVRDVALQPFRTEYLIGAHYNEALGGVCLLGGSLEGDVALINAKDPERWYLEQLLSAKTSPKAHGCKGHRDIVRTACVNAETATIVTGGEDGRLCLWSP</sequence>
<dbReference type="Gene3D" id="2.130.10.10">
    <property type="entry name" value="YVTN repeat-like/Quinoprotein amine dehydrogenase"/>
    <property type="match status" value="2"/>
</dbReference>
<evidence type="ECO:0000313" key="4">
    <source>
        <dbReference type="EMBL" id="POY70130.1"/>
    </source>
</evidence>
<reference evidence="4 5" key="1">
    <citation type="journal article" date="2018" name="Front. Microbiol.">
        <title>Prospects for Fungal Bioremediation of Acidic Radioactive Waste Sites: Characterization and Genome Sequence of Rhodotorula taiwanensis MD1149.</title>
        <authorList>
            <person name="Tkavc R."/>
            <person name="Matrosova V.Y."/>
            <person name="Grichenko O.E."/>
            <person name="Gostincar C."/>
            <person name="Volpe R.P."/>
            <person name="Klimenkova P."/>
            <person name="Gaidamakova E.K."/>
            <person name="Zhou C.E."/>
            <person name="Stewart B.J."/>
            <person name="Lyman M.G."/>
            <person name="Malfatti S.A."/>
            <person name="Rubinfeld B."/>
            <person name="Courtot M."/>
            <person name="Singh J."/>
            <person name="Dalgard C.L."/>
            <person name="Hamilton T."/>
            <person name="Frey K.G."/>
            <person name="Gunde-Cimerman N."/>
            <person name="Dugan L."/>
            <person name="Daly M.J."/>
        </authorList>
    </citation>
    <scope>NUCLEOTIDE SEQUENCE [LARGE SCALE GENOMIC DNA]</scope>
    <source>
        <strain evidence="4 5">MD1149</strain>
    </source>
</reference>
<gene>
    <name evidence="4" type="ORF">BMF94_6904</name>
</gene>
<dbReference type="PANTHER" id="PTHR22889">
    <property type="entry name" value="WD REPEAT-CONTAINING PROTEIN 89"/>
    <property type="match status" value="1"/>
</dbReference>
<dbReference type="Proteomes" id="UP000237144">
    <property type="component" value="Unassembled WGS sequence"/>
</dbReference>
<dbReference type="InterPro" id="IPR039328">
    <property type="entry name" value="WDR89"/>
</dbReference>
<evidence type="ECO:0000256" key="3">
    <source>
        <dbReference type="PROSITE-ProRule" id="PRU00221"/>
    </source>
</evidence>
<dbReference type="OrthoDB" id="25131at2759"/>
<evidence type="ECO:0000256" key="1">
    <source>
        <dbReference type="ARBA" id="ARBA00022574"/>
    </source>
</evidence>
<dbReference type="InterPro" id="IPR001680">
    <property type="entry name" value="WD40_rpt"/>
</dbReference>
<dbReference type="PANTHER" id="PTHR22889:SF0">
    <property type="entry name" value="WD REPEAT-CONTAINING PROTEIN 89"/>
    <property type="match status" value="1"/>
</dbReference>
<dbReference type="PROSITE" id="PS50294">
    <property type="entry name" value="WD_REPEATS_REGION"/>
    <property type="match status" value="1"/>
</dbReference>
<dbReference type="InterPro" id="IPR011047">
    <property type="entry name" value="Quinoprotein_ADH-like_sf"/>
</dbReference>
<keyword evidence="1 3" id="KW-0853">WD repeat</keyword>
<proteinExistence type="predicted"/>
<organism evidence="4 5">
    <name type="scientific">Rhodotorula taiwanensis</name>
    <dbReference type="NCBI Taxonomy" id="741276"/>
    <lineage>
        <taxon>Eukaryota</taxon>
        <taxon>Fungi</taxon>
        <taxon>Dikarya</taxon>
        <taxon>Basidiomycota</taxon>
        <taxon>Pucciniomycotina</taxon>
        <taxon>Microbotryomycetes</taxon>
        <taxon>Sporidiobolales</taxon>
        <taxon>Sporidiobolaceae</taxon>
        <taxon>Rhodotorula</taxon>
    </lineage>
</organism>
<name>A0A2S5B021_9BASI</name>
<dbReference type="STRING" id="741276.A0A2S5B021"/>
<keyword evidence="5" id="KW-1185">Reference proteome</keyword>
<feature type="repeat" description="WD" evidence="3">
    <location>
        <begin position="357"/>
        <end position="390"/>
    </location>
</feature>
<dbReference type="Pfam" id="PF00400">
    <property type="entry name" value="WD40"/>
    <property type="match status" value="2"/>
</dbReference>
<dbReference type="EMBL" id="PJQD01000145">
    <property type="protein sequence ID" value="POY70130.1"/>
    <property type="molecule type" value="Genomic_DNA"/>
</dbReference>